<proteinExistence type="predicted"/>
<accession>A0AAD8KRX0</accession>
<keyword evidence="2" id="KW-1185">Reference proteome</keyword>
<reference evidence="1" key="1">
    <citation type="journal article" date="2023" name="bioRxiv">
        <title>Improved chromosome-level genome assembly for marigold (Tagetes erecta).</title>
        <authorList>
            <person name="Jiang F."/>
            <person name="Yuan L."/>
            <person name="Wang S."/>
            <person name="Wang H."/>
            <person name="Xu D."/>
            <person name="Wang A."/>
            <person name="Fan W."/>
        </authorList>
    </citation>
    <scope>NUCLEOTIDE SEQUENCE</scope>
    <source>
        <strain evidence="1">WSJ</strain>
        <tissue evidence="1">Leaf</tissue>
    </source>
</reference>
<comment type="caution">
    <text evidence="1">The sequence shown here is derived from an EMBL/GenBank/DDBJ whole genome shotgun (WGS) entry which is preliminary data.</text>
</comment>
<protein>
    <submittedName>
        <fullName evidence="1">Uncharacterized protein</fullName>
    </submittedName>
</protein>
<evidence type="ECO:0000313" key="1">
    <source>
        <dbReference type="EMBL" id="KAK1424630.1"/>
    </source>
</evidence>
<dbReference type="EMBL" id="JAUHHV010000005">
    <property type="protein sequence ID" value="KAK1424630.1"/>
    <property type="molecule type" value="Genomic_DNA"/>
</dbReference>
<dbReference type="PANTHER" id="PTHR33116:SF78">
    <property type="entry name" value="OS12G0587133 PROTEIN"/>
    <property type="match status" value="1"/>
</dbReference>
<organism evidence="1 2">
    <name type="scientific">Tagetes erecta</name>
    <name type="common">African marigold</name>
    <dbReference type="NCBI Taxonomy" id="13708"/>
    <lineage>
        <taxon>Eukaryota</taxon>
        <taxon>Viridiplantae</taxon>
        <taxon>Streptophyta</taxon>
        <taxon>Embryophyta</taxon>
        <taxon>Tracheophyta</taxon>
        <taxon>Spermatophyta</taxon>
        <taxon>Magnoliopsida</taxon>
        <taxon>eudicotyledons</taxon>
        <taxon>Gunneridae</taxon>
        <taxon>Pentapetalae</taxon>
        <taxon>asterids</taxon>
        <taxon>campanulids</taxon>
        <taxon>Asterales</taxon>
        <taxon>Asteraceae</taxon>
        <taxon>Asteroideae</taxon>
        <taxon>Heliantheae alliance</taxon>
        <taxon>Tageteae</taxon>
        <taxon>Tagetes</taxon>
    </lineage>
</organism>
<dbReference type="Proteomes" id="UP001229421">
    <property type="component" value="Unassembled WGS sequence"/>
</dbReference>
<dbReference type="PANTHER" id="PTHR33116">
    <property type="entry name" value="REVERSE TRANSCRIPTASE ZINC-BINDING DOMAIN-CONTAINING PROTEIN-RELATED-RELATED"/>
    <property type="match status" value="1"/>
</dbReference>
<evidence type="ECO:0000313" key="2">
    <source>
        <dbReference type="Proteomes" id="UP001229421"/>
    </source>
</evidence>
<gene>
    <name evidence="1" type="ORF">QVD17_19963</name>
</gene>
<dbReference type="AlphaFoldDB" id="A0AAD8KRX0"/>
<sequence>MAADVIHKVTSGIASKVTNIDGNPSCGILKKSTAQGAAAATTDMSSKLLGESYAEKTKATTGLESDKVNMGKNRVNFQFMQSKDEYPEADVEQTDLKPFDIDLRAKEADIVKRFKEASLDEELFLKQKSKVEWLKAGDNNTRFFHNSLKSRTHRSRIDIIMDGGGKFHEGDNVQKAFVTHYENFLGCECDTSIEPTPDLFIVRLDDTIANRMTHEHLFFDCKYARDIWSCMKARTDFQLDSFNWNEVVGVMSDTANKKTLKSIVSKLSVAAVVYNLWQERNYRIFNSQARPPEVLSDIIIDIIRYRLMGLKLKDTPRVKEIVEAWNIKMKLYDSVAT</sequence>
<name>A0AAD8KRX0_TARER</name>